<accession>A0A8B8MHZ3</accession>
<name>A0A8B8MHZ3_ABRPR</name>
<reference evidence="2" key="1">
    <citation type="journal article" date="2019" name="Toxins">
        <title>Detection of Abrin-Like and Prepropulchellin-Like Toxin Genes and Transcripts Using Whole Genome Sequencing and Full-Length Transcript Sequencing of Abrus precatorius.</title>
        <authorList>
            <person name="Hovde B.T."/>
            <person name="Daligault H.E."/>
            <person name="Hanschen E.R."/>
            <person name="Kunde Y.A."/>
            <person name="Johnson M.B."/>
            <person name="Starkenburg S.R."/>
            <person name="Johnson S.L."/>
        </authorList>
    </citation>
    <scope>NUCLEOTIDE SEQUENCE [LARGE SCALE GENOMIC DNA]</scope>
</reference>
<feature type="compositionally biased region" description="Pro residues" evidence="1">
    <location>
        <begin position="163"/>
        <end position="180"/>
    </location>
</feature>
<dbReference type="AlphaFoldDB" id="A0A8B8MHZ3"/>
<feature type="region of interest" description="Disordered" evidence="1">
    <location>
        <begin position="156"/>
        <end position="180"/>
    </location>
</feature>
<dbReference type="Proteomes" id="UP000694853">
    <property type="component" value="Unplaced"/>
</dbReference>
<proteinExistence type="predicted"/>
<gene>
    <name evidence="3" type="primary">LOC113874172</name>
</gene>
<keyword evidence="2" id="KW-1185">Reference proteome</keyword>
<evidence type="ECO:0000313" key="2">
    <source>
        <dbReference type="Proteomes" id="UP000694853"/>
    </source>
</evidence>
<reference evidence="3" key="2">
    <citation type="submission" date="2025-08" db="UniProtKB">
        <authorList>
            <consortium name="RefSeq"/>
        </authorList>
    </citation>
    <scope>IDENTIFICATION</scope>
    <source>
        <tissue evidence="3">Young leaves</tissue>
    </source>
</reference>
<evidence type="ECO:0000256" key="1">
    <source>
        <dbReference type="SAM" id="MobiDB-lite"/>
    </source>
</evidence>
<sequence length="180" mass="19839">MDRNKVKVWILPSEEDMWLPYSTLFASPIPMSVDPCTPTARPTLAPVPFPFMTPTSSPVPMERDVYVVESSIRYTTMPSYIHLAYPSILVPPTAAPMDTDVPTTALVPDVTPHARIPQPSSPPLVELECIDIHVIESTVRPCLPTPPRRLFLVDEASPSHRSPSPPMPFPLSRVPPPTLG</sequence>
<organism evidence="2 3">
    <name type="scientific">Abrus precatorius</name>
    <name type="common">Indian licorice</name>
    <name type="synonym">Glycine abrus</name>
    <dbReference type="NCBI Taxonomy" id="3816"/>
    <lineage>
        <taxon>Eukaryota</taxon>
        <taxon>Viridiplantae</taxon>
        <taxon>Streptophyta</taxon>
        <taxon>Embryophyta</taxon>
        <taxon>Tracheophyta</taxon>
        <taxon>Spermatophyta</taxon>
        <taxon>Magnoliopsida</taxon>
        <taxon>eudicotyledons</taxon>
        <taxon>Gunneridae</taxon>
        <taxon>Pentapetalae</taxon>
        <taxon>rosids</taxon>
        <taxon>fabids</taxon>
        <taxon>Fabales</taxon>
        <taxon>Fabaceae</taxon>
        <taxon>Papilionoideae</taxon>
        <taxon>50 kb inversion clade</taxon>
        <taxon>NPAAA clade</taxon>
        <taxon>indigoferoid/millettioid clade</taxon>
        <taxon>Abreae</taxon>
        <taxon>Abrus</taxon>
    </lineage>
</organism>
<dbReference type="GeneID" id="113874172"/>
<dbReference type="RefSeq" id="XP_027368195.1">
    <property type="nucleotide sequence ID" value="XM_027512394.1"/>
</dbReference>
<evidence type="ECO:0000313" key="3">
    <source>
        <dbReference type="RefSeq" id="XP_027368195.1"/>
    </source>
</evidence>
<dbReference type="KEGG" id="aprc:113874172"/>
<protein>
    <submittedName>
        <fullName evidence="3">Extensin-like</fullName>
    </submittedName>
</protein>